<keyword evidence="5" id="KW-1185">Reference proteome</keyword>
<dbReference type="EMBL" id="JAMKFB020000002">
    <property type="protein sequence ID" value="KAL0200599.1"/>
    <property type="molecule type" value="Genomic_DNA"/>
</dbReference>
<keyword evidence="1" id="KW-0732">Signal</keyword>
<protein>
    <recommendedName>
        <fullName evidence="3">Thrombospondin-like N-terminal domain-containing protein</fullName>
    </recommendedName>
</protein>
<accession>A0ABD0RQ00</accession>
<evidence type="ECO:0000313" key="4">
    <source>
        <dbReference type="EMBL" id="KAL0200599.1"/>
    </source>
</evidence>
<dbReference type="InterPro" id="IPR048287">
    <property type="entry name" value="TSPN-like_N"/>
</dbReference>
<dbReference type="AlphaFoldDB" id="A0ABD0RQ00"/>
<evidence type="ECO:0000256" key="1">
    <source>
        <dbReference type="ARBA" id="ARBA00022729"/>
    </source>
</evidence>
<evidence type="ECO:0000259" key="3">
    <source>
        <dbReference type="SMART" id="SM00210"/>
    </source>
</evidence>
<dbReference type="InterPro" id="IPR013320">
    <property type="entry name" value="ConA-like_dom_sf"/>
</dbReference>
<feature type="non-terminal residue" evidence="4">
    <location>
        <position position="160"/>
    </location>
</feature>
<feature type="non-terminal residue" evidence="4">
    <location>
        <position position="1"/>
    </location>
</feature>
<gene>
    <name evidence="4" type="ORF">M9458_003786</name>
</gene>
<proteinExistence type="predicted"/>
<evidence type="ECO:0000256" key="2">
    <source>
        <dbReference type="ARBA" id="ARBA00022737"/>
    </source>
</evidence>
<keyword evidence="2" id="KW-0677">Repeat</keyword>
<dbReference type="FunFam" id="2.60.120.200:FF:000039">
    <property type="entry name" value="Collagen XV alpha 1 chain"/>
    <property type="match status" value="1"/>
</dbReference>
<name>A0ABD0RQ00_CIRMR</name>
<dbReference type="Proteomes" id="UP001529510">
    <property type="component" value="Unassembled WGS sequence"/>
</dbReference>
<feature type="domain" description="Thrombospondin-like N-terminal" evidence="3">
    <location>
        <begin position="4"/>
        <end position="160"/>
    </location>
</feature>
<organism evidence="4 5">
    <name type="scientific">Cirrhinus mrigala</name>
    <name type="common">Mrigala</name>
    <dbReference type="NCBI Taxonomy" id="683832"/>
    <lineage>
        <taxon>Eukaryota</taxon>
        <taxon>Metazoa</taxon>
        <taxon>Chordata</taxon>
        <taxon>Craniata</taxon>
        <taxon>Vertebrata</taxon>
        <taxon>Euteleostomi</taxon>
        <taxon>Actinopterygii</taxon>
        <taxon>Neopterygii</taxon>
        <taxon>Teleostei</taxon>
        <taxon>Ostariophysi</taxon>
        <taxon>Cypriniformes</taxon>
        <taxon>Cyprinidae</taxon>
        <taxon>Labeoninae</taxon>
        <taxon>Labeonini</taxon>
        <taxon>Cirrhinus</taxon>
    </lineage>
</organism>
<reference evidence="4 5" key="1">
    <citation type="submission" date="2024-05" db="EMBL/GenBank/DDBJ databases">
        <title>Genome sequencing and assembly of Indian major carp, Cirrhinus mrigala (Hamilton, 1822).</title>
        <authorList>
            <person name="Mohindra V."/>
            <person name="Chowdhury L.M."/>
            <person name="Lal K."/>
            <person name="Jena J.K."/>
        </authorList>
    </citation>
    <scope>NUCLEOTIDE SEQUENCE [LARGE SCALE GENOMIC DNA]</scope>
    <source>
        <strain evidence="4">CM1030</strain>
        <tissue evidence="4">Blood</tissue>
    </source>
</reference>
<sequence>SKGHLVLTELVGVPLPPSVSFITGYEGFPAYHFGPNANVGRLTQSFVPEPFFMDFAIIITVKPSNSRGGVLFAITDPSQKIIHLGLALTPVEDKTQRIVLYYSEPGLADSMEVASFKVPDMTQQWNRFTLTVEHEEVRLYMDCEEEANSRSALNLARVSS</sequence>
<evidence type="ECO:0000313" key="5">
    <source>
        <dbReference type="Proteomes" id="UP001529510"/>
    </source>
</evidence>
<dbReference type="Gene3D" id="2.60.120.200">
    <property type="match status" value="1"/>
</dbReference>
<comment type="caution">
    <text evidence="4">The sequence shown here is derived from an EMBL/GenBank/DDBJ whole genome shotgun (WGS) entry which is preliminary data.</text>
</comment>
<dbReference type="SMART" id="SM00210">
    <property type="entry name" value="TSPN"/>
    <property type="match status" value="1"/>
</dbReference>
<dbReference type="SUPFAM" id="SSF49899">
    <property type="entry name" value="Concanavalin A-like lectins/glucanases"/>
    <property type="match status" value="1"/>
</dbReference>